<dbReference type="SUPFAM" id="SSF56672">
    <property type="entry name" value="DNA/RNA polymerases"/>
    <property type="match status" value="1"/>
</dbReference>
<dbReference type="GO" id="GO:0016779">
    <property type="term" value="F:nucleotidyltransferase activity"/>
    <property type="evidence" value="ECO:0007669"/>
    <property type="project" value="UniProtKB-KW"/>
</dbReference>
<keyword evidence="4" id="KW-0255">Endonuclease</keyword>
<evidence type="ECO:0000256" key="1">
    <source>
        <dbReference type="ARBA" id="ARBA00022679"/>
    </source>
</evidence>
<evidence type="ECO:0000256" key="3">
    <source>
        <dbReference type="ARBA" id="ARBA00022722"/>
    </source>
</evidence>
<keyword evidence="3" id="KW-0540">Nuclease</keyword>
<dbReference type="Pfam" id="PF00078">
    <property type="entry name" value="RVT_1"/>
    <property type="match status" value="1"/>
</dbReference>
<dbReference type="Proteomes" id="UP000237271">
    <property type="component" value="Unassembled WGS sequence"/>
</dbReference>
<dbReference type="InterPro" id="IPR021109">
    <property type="entry name" value="Peptidase_aspartic_dom_sf"/>
</dbReference>
<dbReference type="GO" id="GO:0004190">
    <property type="term" value="F:aspartic-type endopeptidase activity"/>
    <property type="evidence" value="ECO:0007669"/>
    <property type="project" value="InterPro"/>
</dbReference>
<dbReference type="GO" id="GO:0004519">
    <property type="term" value="F:endonuclease activity"/>
    <property type="evidence" value="ECO:0007669"/>
    <property type="project" value="UniProtKB-KW"/>
</dbReference>
<reference evidence="7 8" key="1">
    <citation type="journal article" date="2017" name="Genome Biol. Evol.">
        <title>Phytophthora megakarya and P. palmivora, closely related causal agents of cacao black pod rot, underwent increases in genome sizes and gene numbers by different mechanisms.</title>
        <authorList>
            <person name="Ali S.S."/>
            <person name="Shao J."/>
            <person name="Lary D.J."/>
            <person name="Kronmiller B."/>
            <person name="Shen D."/>
            <person name="Strem M.D."/>
            <person name="Amoako-Attah I."/>
            <person name="Akrofi A.Y."/>
            <person name="Begoude B.A."/>
            <person name="Ten Hoopen G.M."/>
            <person name="Coulibaly K."/>
            <person name="Kebe B.I."/>
            <person name="Melnick R.L."/>
            <person name="Guiltinan M.J."/>
            <person name="Tyler B.M."/>
            <person name="Meinhardt L.W."/>
            <person name="Bailey B.A."/>
        </authorList>
    </citation>
    <scope>NUCLEOTIDE SEQUENCE [LARGE SCALE GENOMIC DNA]</scope>
    <source>
        <strain evidence="8">sbr112.9</strain>
    </source>
</reference>
<dbReference type="InterPro" id="IPR050951">
    <property type="entry name" value="Retrovirus_Pol_polyprotein"/>
</dbReference>
<evidence type="ECO:0000313" key="7">
    <source>
        <dbReference type="EMBL" id="POM69520.1"/>
    </source>
</evidence>
<evidence type="ECO:0000256" key="2">
    <source>
        <dbReference type="ARBA" id="ARBA00022695"/>
    </source>
</evidence>
<feature type="region of interest" description="Disordered" evidence="5">
    <location>
        <begin position="283"/>
        <end position="342"/>
    </location>
</feature>
<feature type="compositionally biased region" description="Polar residues" evidence="5">
    <location>
        <begin position="310"/>
        <end position="325"/>
    </location>
</feature>
<protein>
    <submittedName>
        <fullName evidence="7">Aspartic protease</fullName>
    </submittedName>
</protein>
<dbReference type="Pfam" id="PF13650">
    <property type="entry name" value="Asp_protease_2"/>
    <property type="match status" value="1"/>
</dbReference>
<keyword evidence="7" id="KW-0645">Protease</keyword>
<dbReference type="PANTHER" id="PTHR37984:SF5">
    <property type="entry name" value="PROTEIN NYNRIN-LIKE"/>
    <property type="match status" value="1"/>
</dbReference>
<dbReference type="GO" id="GO:0006508">
    <property type="term" value="P:proteolysis"/>
    <property type="evidence" value="ECO:0007669"/>
    <property type="project" value="UniProtKB-KW"/>
</dbReference>
<dbReference type="InterPro" id="IPR043502">
    <property type="entry name" value="DNA/RNA_pol_sf"/>
</dbReference>
<dbReference type="AlphaFoldDB" id="A0A2P4XVD6"/>
<gene>
    <name evidence="7" type="ORF">PHPALM_14185</name>
</gene>
<dbReference type="InterPro" id="IPR001969">
    <property type="entry name" value="Aspartic_peptidase_AS"/>
</dbReference>
<dbReference type="PROSITE" id="PS00141">
    <property type="entry name" value="ASP_PROTEASE"/>
    <property type="match status" value="1"/>
</dbReference>
<dbReference type="CDD" id="cd01647">
    <property type="entry name" value="RT_LTR"/>
    <property type="match status" value="1"/>
</dbReference>
<sequence length="624" mass="69701">MVHGAVNDCVNNCRTNVLLDTGATVNIVSFDLARKLGLHLKSHKQTKVSGMGGVPTYIGASAQVKITLGSRMVYLLDVWVANIGEGIEVLLGMSFMFAAGVRIGVREGLVMLSDEETIVMCGWNPEERSGVDMPVETTNSWYLAPGESKVVKISYGLTNPQREVVWAGRGDRWVVNISDKDVWINNRTPVARIVEYGFFPRAGRFVRPGSFAYREWQILILENVQSREGRIRAERLAALEPPCVDTPKYPWPTTILSRPAKGPDIALLASILRKPKIRRVRFAEDASTQTDEVSPESFRESRDMAVDTNDLGNNSLTDEVSSTASHPAETPTLGVEIDGDFQGWRGEEGDSLDSVADDDDSLDAVEDYWDIPISGMPGTPLEKLKQEYERCMRLSTEDLDYEPAVYMREGSELLSQLRDQLVMLPEMKDLTPECKIEEADVGVPGKTTPEMEGQVRRILEYHRKIFLGDGNAAPPPARGVVCDLDVGDAKPVAQRPRSIAPHLWTKVYELLKKLLENGLIETSTSPWASPIVIVLKKNGVDIRMCIDYRVVNGFIKLSHYPLPLIDDLLIGFESAMWFMSLDMASGFWAIKMTERAKLISAFVCPYGHYQWVRMPFGLKKRELS</sequence>
<dbReference type="Gene3D" id="3.10.10.10">
    <property type="entry name" value="HIV Type 1 Reverse Transcriptase, subunit A, domain 1"/>
    <property type="match status" value="1"/>
</dbReference>
<feature type="domain" description="Reverse transcriptase" evidence="6">
    <location>
        <begin position="536"/>
        <end position="619"/>
    </location>
</feature>
<evidence type="ECO:0000256" key="4">
    <source>
        <dbReference type="ARBA" id="ARBA00022759"/>
    </source>
</evidence>
<evidence type="ECO:0000259" key="6">
    <source>
        <dbReference type="Pfam" id="PF00078"/>
    </source>
</evidence>
<dbReference type="Gene3D" id="3.30.70.270">
    <property type="match status" value="1"/>
</dbReference>
<dbReference type="SUPFAM" id="SSF50630">
    <property type="entry name" value="Acid proteases"/>
    <property type="match status" value="1"/>
</dbReference>
<evidence type="ECO:0000313" key="8">
    <source>
        <dbReference type="Proteomes" id="UP000237271"/>
    </source>
</evidence>
<dbReference type="OrthoDB" id="420169at2759"/>
<dbReference type="InterPro" id="IPR000477">
    <property type="entry name" value="RT_dom"/>
</dbReference>
<comment type="caution">
    <text evidence="7">The sequence shown here is derived from an EMBL/GenBank/DDBJ whole genome shotgun (WGS) entry which is preliminary data.</text>
</comment>
<proteinExistence type="predicted"/>
<keyword evidence="4" id="KW-0378">Hydrolase</keyword>
<dbReference type="CDD" id="cd00303">
    <property type="entry name" value="retropepsin_like"/>
    <property type="match status" value="1"/>
</dbReference>
<dbReference type="InterPro" id="IPR043128">
    <property type="entry name" value="Rev_trsase/Diguanyl_cyclase"/>
</dbReference>
<dbReference type="PANTHER" id="PTHR37984">
    <property type="entry name" value="PROTEIN CBG26694"/>
    <property type="match status" value="1"/>
</dbReference>
<keyword evidence="1" id="KW-0808">Transferase</keyword>
<evidence type="ECO:0000256" key="5">
    <source>
        <dbReference type="SAM" id="MobiDB-lite"/>
    </source>
</evidence>
<dbReference type="EMBL" id="NCKW01007854">
    <property type="protein sequence ID" value="POM69520.1"/>
    <property type="molecule type" value="Genomic_DNA"/>
</dbReference>
<keyword evidence="2" id="KW-0548">Nucleotidyltransferase</keyword>
<dbReference type="Gene3D" id="2.40.70.10">
    <property type="entry name" value="Acid Proteases"/>
    <property type="match status" value="1"/>
</dbReference>
<name>A0A2P4XVD6_9STRA</name>
<organism evidence="7 8">
    <name type="scientific">Phytophthora palmivora</name>
    <dbReference type="NCBI Taxonomy" id="4796"/>
    <lineage>
        <taxon>Eukaryota</taxon>
        <taxon>Sar</taxon>
        <taxon>Stramenopiles</taxon>
        <taxon>Oomycota</taxon>
        <taxon>Peronosporomycetes</taxon>
        <taxon>Peronosporales</taxon>
        <taxon>Peronosporaceae</taxon>
        <taxon>Phytophthora</taxon>
    </lineage>
</organism>
<keyword evidence="8" id="KW-1185">Reference proteome</keyword>
<accession>A0A2P4XVD6</accession>